<dbReference type="STRING" id="104452.A0A0L7LHL2"/>
<dbReference type="InterPro" id="IPR011989">
    <property type="entry name" value="ARM-like"/>
</dbReference>
<protein>
    <submittedName>
        <fullName evidence="5">Testis-expressed sequence 10 protein-like protein</fullName>
    </submittedName>
</protein>
<evidence type="ECO:0000256" key="3">
    <source>
        <dbReference type="ARBA" id="ARBA00023242"/>
    </source>
</evidence>
<dbReference type="GO" id="GO:0071339">
    <property type="term" value="C:MLL1 complex"/>
    <property type="evidence" value="ECO:0007669"/>
    <property type="project" value="TreeGrafter"/>
</dbReference>
<reference evidence="5 6" key="1">
    <citation type="journal article" date="2015" name="Genome Biol. Evol.">
        <title>The genome of winter moth (Operophtera brumata) provides a genomic perspective on sexual dimorphism and phenology.</title>
        <authorList>
            <person name="Derks M.F."/>
            <person name="Smit S."/>
            <person name="Salis L."/>
            <person name="Schijlen E."/>
            <person name="Bossers A."/>
            <person name="Mateman C."/>
            <person name="Pijl A.S."/>
            <person name="de Ridder D."/>
            <person name="Groenen M.A."/>
            <person name="Visser M.E."/>
            <person name="Megens H.J."/>
        </authorList>
    </citation>
    <scope>NUCLEOTIDE SEQUENCE [LARGE SCALE GENOMIC DNA]</scope>
    <source>
        <strain evidence="5">WM2013NL</strain>
        <tissue evidence="5">Head and thorax</tissue>
    </source>
</reference>
<dbReference type="AlphaFoldDB" id="A0A0L7LHL2"/>
<dbReference type="Pfam" id="PF12333">
    <property type="entry name" value="Ipi1_N"/>
    <property type="match status" value="1"/>
</dbReference>
<proteinExistence type="inferred from homology"/>
<dbReference type="EMBL" id="JTDY01001078">
    <property type="protein sequence ID" value="KOB74942.1"/>
    <property type="molecule type" value="Genomic_DNA"/>
</dbReference>
<keyword evidence="3" id="KW-0539">Nucleus</keyword>
<dbReference type="Gene3D" id="1.25.10.10">
    <property type="entry name" value="Leucine-rich Repeat Variant"/>
    <property type="match status" value="1"/>
</dbReference>
<dbReference type="InterPro" id="IPR024679">
    <property type="entry name" value="Ipi1_N"/>
</dbReference>
<comment type="caution">
    <text evidence="5">The sequence shown here is derived from an EMBL/GenBank/DDBJ whole genome shotgun (WGS) entry which is preliminary data.</text>
</comment>
<gene>
    <name evidence="5" type="ORF">OBRU01_08269</name>
</gene>
<comment type="similarity">
    <text evidence="2">Belongs to the IPI1/TEX10 family.</text>
</comment>
<evidence type="ECO:0000313" key="6">
    <source>
        <dbReference type="Proteomes" id="UP000037510"/>
    </source>
</evidence>
<evidence type="ECO:0000259" key="4">
    <source>
        <dbReference type="Pfam" id="PF12333"/>
    </source>
</evidence>
<evidence type="ECO:0000256" key="2">
    <source>
        <dbReference type="ARBA" id="ARBA00006427"/>
    </source>
</evidence>
<evidence type="ECO:0000256" key="1">
    <source>
        <dbReference type="ARBA" id="ARBA00004123"/>
    </source>
</evidence>
<comment type="subcellular location">
    <subcellularLocation>
        <location evidence="1">Nucleus</location>
    </subcellularLocation>
</comment>
<feature type="domain" description="Pre-rRNA-processing protein Ipi1 N-terminal" evidence="4">
    <location>
        <begin position="139"/>
        <end position="235"/>
    </location>
</feature>
<organism evidence="5 6">
    <name type="scientific">Operophtera brumata</name>
    <name type="common">Winter moth</name>
    <name type="synonym">Phalaena brumata</name>
    <dbReference type="NCBI Taxonomy" id="104452"/>
    <lineage>
        <taxon>Eukaryota</taxon>
        <taxon>Metazoa</taxon>
        <taxon>Ecdysozoa</taxon>
        <taxon>Arthropoda</taxon>
        <taxon>Hexapoda</taxon>
        <taxon>Insecta</taxon>
        <taxon>Pterygota</taxon>
        <taxon>Neoptera</taxon>
        <taxon>Endopterygota</taxon>
        <taxon>Lepidoptera</taxon>
        <taxon>Glossata</taxon>
        <taxon>Ditrysia</taxon>
        <taxon>Geometroidea</taxon>
        <taxon>Geometridae</taxon>
        <taxon>Larentiinae</taxon>
        <taxon>Operophtera</taxon>
    </lineage>
</organism>
<dbReference type="InterPro" id="IPR016024">
    <property type="entry name" value="ARM-type_fold"/>
</dbReference>
<keyword evidence="6" id="KW-1185">Reference proteome</keyword>
<dbReference type="Proteomes" id="UP000037510">
    <property type="component" value="Unassembled WGS sequence"/>
</dbReference>
<dbReference type="PANTHER" id="PTHR16056">
    <property type="entry name" value="REGULATOR OF MICROTUBULE DYNAMICS PROTEIN"/>
    <property type="match status" value="1"/>
</dbReference>
<evidence type="ECO:0000313" key="5">
    <source>
        <dbReference type="EMBL" id="KOB74942.1"/>
    </source>
</evidence>
<name>A0A0L7LHL2_OPEBR</name>
<sequence>MPQTGATRYQKFLKSEKSKTKLKAKKDLPKGTNVTKTNFKVKKIVIKEQLKKHIESEWLSTRKLNVNELLTRLKHFNTNSKKEALEGLKDLVNVHPEVLEKNLGQLINGVTPLTLDIEKSVRRECLQVLNKILTNTSIEKIDPFYDIMSTYLRSAMTNIDFRLQEDSLLFLDILLVCTPQKVAEDFHKIIPNFLSMISKLRVDSKPGRTLTVNLGSQMTSVKWRVKVLHRLQDYLNKFVQNEHIIANDRIITDTTKVVDVEKMNYYPLFNPNYTAVCHLSCFSSKKAQETTPVDEVGKFIEYIDTLMPLLFETWLEVCPNASSEKNFETVVSEDAASLLKHTLEVITLLWSLVQHFNKKNPSSNIENMFCQKYRQQYTQHFVKAFPFVTNTRLKQKNENTPFENVITDTKLVAENLEICHLFILLNPKINVRDNDQQIVSVLNYIEKTFSQNPQDSVNNVVLKILHTIFSKEINGWTKTLTVMDSLFRKIIWAYFNKTMSSTFKQKIFSLVCQIALNENLNHFHNTDAFEKWRTNLPDILLDSTINVQTINIIQKYATRYNKKFNDVVEPKLLGIVENLPSIKITDAVNDTSSYHKLFSLLYWIRNWDSSSLDLLEKQLMASLYKGDHVKYIFDTLKLKTLNKT</sequence>
<dbReference type="OrthoDB" id="361362at2759"/>
<dbReference type="SUPFAM" id="SSF48371">
    <property type="entry name" value="ARM repeat"/>
    <property type="match status" value="1"/>
</dbReference>
<dbReference type="PANTHER" id="PTHR16056:SF2">
    <property type="entry name" value="TESTIS-EXPRESSED PROTEIN 10"/>
    <property type="match status" value="1"/>
</dbReference>
<accession>A0A0L7LHL2</accession>